<comment type="caution">
    <text evidence="1">The sequence shown here is derived from an EMBL/GenBank/DDBJ whole genome shotgun (WGS) entry which is preliminary data.</text>
</comment>
<reference evidence="1" key="1">
    <citation type="submission" date="2019-11" db="EMBL/GenBank/DDBJ databases">
        <title>Acidithiobacillus ferrianus sp. nov.: a facultatively anaerobic and extremely acidophilic chemolithoautotroph.</title>
        <authorList>
            <person name="Norris P.R."/>
            <person name="Falagan C."/>
            <person name="Moya-Beltran A."/>
            <person name="Castro M."/>
            <person name="Quatrini R."/>
            <person name="Johnson D.B."/>
        </authorList>
    </citation>
    <scope>NUCLEOTIDE SEQUENCE [LARGE SCALE GENOMIC DNA]</scope>
    <source>
        <strain evidence="1">MG</strain>
    </source>
</reference>
<gene>
    <name evidence="1" type="ORF">GL267_13640</name>
</gene>
<dbReference type="AlphaFoldDB" id="A0A845UE47"/>
<sequence length="66" mass="7376">MAIAAIPESAWTRYADCAVAETVHSMEATHKVFRLIVVRPRHHTNWPPERSFQCGEADGEVTARNG</sequence>
<dbReference type="EMBL" id="WNJL01000037">
    <property type="protein sequence ID" value="NDU43625.1"/>
    <property type="molecule type" value="Genomic_DNA"/>
</dbReference>
<organism evidence="1">
    <name type="scientific">Acidithiobacillus ferrianus</name>
    <dbReference type="NCBI Taxonomy" id="2678518"/>
    <lineage>
        <taxon>Bacteria</taxon>
        <taxon>Pseudomonadati</taxon>
        <taxon>Pseudomonadota</taxon>
        <taxon>Acidithiobacillia</taxon>
        <taxon>Acidithiobacillales</taxon>
        <taxon>Acidithiobacillaceae</taxon>
        <taxon>Acidithiobacillus</taxon>
    </lineage>
</organism>
<accession>A0A845UE47</accession>
<name>A0A845UE47_9PROT</name>
<evidence type="ECO:0000313" key="1">
    <source>
        <dbReference type="EMBL" id="NDU43625.1"/>
    </source>
</evidence>
<protein>
    <submittedName>
        <fullName evidence="1">Uncharacterized protein</fullName>
    </submittedName>
</protein>
<dbReference type="RefSeq" id="WP_163098796.1">
    <property type="nucleotide sequence ID" value="NZ_CP127523.1"/>
</dbReference>
<proteinExistence type="predicted"/>